<evidence type="ECO:0000259" key="3">
    <source>
        <dbReference type="Pfam" id="PF01073"/>
    </source>
</evidence>
<gene>
    <name evidence="4" type="ORF">AYBTSS11_LOCUS19457</name>
</gene>
<keyword evidence="1" id="KW-0521">NADP</keyword>
<dbReference type="PANTHER" id="PTHR10366:SF295">
    <property type="entry name" value="NAD(P)-BINDING ROSSMANN-FOLD SUPERFAMILY PROTEIN"/>
    <property type="match status" value="1"/>
</dbReference>
<feature type="domain" description="3-beta hydroxysteroid dehydrogenase/isomerase" evidence="3">
    <location>
        <begin position="49"/>
        <end position="115"/>
    </location>
</feature>
<dbReference type="InterPro" id="IPR036291">
    <property type="entry name" value="NAD(P)-bd_dom_sf"/>
</dbReference>
<dbReference type="PANTHER" id="PTHR10366">
    <property type="entry name" value="NAD DEPENDENT EPIMERASE/DEHYDRATASE"/>
    <property type="match status" value="1"/>
</dbReference>
<dbReference type="GO" id="GO:0006694">
    <property type="term" value="P:steroid biosynthetic process"/>
    <property type="evidence" value="ECO:0007669"/>
    <property type="project" value="InterPro"/>
</dbReference>
<dbReference type="Gene3D" id="3.40.50.720">
    <property type="entry name" value="NAD(P)-binding Rossmann-like Domain"/>
    <property type="match status" value="1"/>
</dbReference>
<dbReference type="Gramene" id="rna-AYBTSS11_LOCUS19457">
    <property type="protein sequence ID" value="CAJ1962832.1"/>
    <property type="gene ID" value="gene-AYBTSS11_LOCUS19457"/>
</dbReference>
<keyword evidence="5" id="KW-1185">Reference proteome</keyword>
<dbReference type="EMBL" id="OY731403">
    <property type="protein sequence ID" value="CAJ1962832.1"/>
    <property type="molecule type" value="Genomic_DNA"/>
</dbReference>
<organism evidence="4 5">
    <name type="scientific">Sphenostylis stenocarpa</name>
    <dbReference type="NCBI Taxonomy" id="92480"/>
    <lineage>
        <taxon>Eukaryota</taxon>
        <taxon>Viridiplantae</taxon>
        <taxon>Streptophyta</taxon>
        <taxon>Embryophyta</taxon>
        <taxon>Tracheophyta</taxon>
        <taxon>Spermatophyta</taxon>
        <taxon>Magnoliopsida</taxon>
        <taxon>eudicotyledons</taxon>
        <taxon>Gunneridae</taxon>
        <taxon>Pentapetalae</taxon>
        <taxon>rosids</taxon>
        <taxon>fabids</taxon>
        <taxon>Fabales</taxon>
        <taxon>Fabaceae</taxon>
        <taxon>Papilionoideae</taxon>
        <taxon>50 kb inversion clade</taxon>
        <taxon>NPAAA clade</taxon>
        <taxon>indigoferoid/millettioid clade</taxon>
        <taxon>Phaseoleae</taxon>
        <taxon>Sphenostylis</taxon>
    </lineage>
</organism>
<reference evidence="4" key="1">
    <citation type="submission" date="2023-10" db="EMBL/GenBank/DDBJ databases">
        <authorList>
            <person name="Domelevo Entfellner J.-B."/>
        </authorList>
    </citation>
    <scope>NUCLEOTIDE SEQUENCE</scope>
</reference>
<evidence type="ECO:0000256" key="1">
    <source>
        <dbReference type="ARBA" id="ARBA00022857"/>
    </source>
</evidence>
<dbReference type="Proteomes" id="UP001189624">
    <property type="component" value="Chromosome 6"/>
</dbReference>
<dbReference type="SUPFAM" id="SSF51735">
    <property type="entry name" value="NAD(P)-binding Rossmann-fold domains"/>
    <property type="match status" value="1"/>
</dbReference>
<evidence type="ECO:0000313" key="4">
    <source>
        <dbReference type="EMBL" id="CAJ1962832.1"/>
    </source>
</evidence>
<evidence type="ECO:0000313" key="5">
    <source>
        <dbReference type="Proteomes" id="UP001189624"/>
    </source>
</evidence>
<dbReference type="InterPro" id="IPR050425">
    <property type="entry name" value="NAD(P)_dehydrat-like"/>
</dbReference>
<dbReference type="Pfam" id="PF01073">
    <property type="entry name" value="3Beta_HSD"/>
    <property type="match status" value="1"/>
</dbReference>
<keyword evidence="2" id="KW-0560">Oxidoreductase</keyword>
<dbReference type="AlphaFoldDB" id="A0AA86SX62"/>
<sequence length="171" mass="18797">MITIQQSSLRRGCVPRQRFHRFVAGSNHLENPNPSYTIHATVFPGSNASHLFTLVDGCSSVFHVASPCMLEDPADPHRELLEPAVQGTLNVLEAARRVGLRRVVLTSSISALVPNPGWPVGRALDEASWSSVGGGGNGTQWRRGRRGGSRAGLRWWRFCPRRVWGLCCSRS</sequence>
<dbReference type="GO" id="GO:0016616">
    <property type="term" value="F:oxidoreductase activity, acting on the CH-OH group of donors, NAD or NADP as acceptor"/>
    <property type="evidence" value="ECO:0007669"/>
    <property type="project" value="InterPro"/>
</dbReference>
<evidence type="ECO:0000256" key="2">
    <source>
        <dbReference type="ARBA" id="ARBA00023002"/>
    </source>
</evidence>
<name>A0AA86SX62_9FABA</name>
<accession>A0AA86SX62</accession>
<dbReference type="InterPro" id="IPR002225">
    <property type="entry name" value="3Beta_OHSteriod_DH/Estase"/>
</dbReference>
<proteinExistence type="predicted"/>
<protein>
    <recommendedName>
        <fullName evidence="3">3-beta hydroxysteroid dehydrogenase/isomerase domain-containing protein</fullName>
    </recommendedName>
</protein>